<evidence type="ECO:0000313" key="3">
    <source>
        <dbReference type="Proteomes" id="UP001597307"/>
    </source>
</evidence>
<comment type="caution">
    <text evidence="2">The sequence shown here is derived from an EMBL/GenBank/DDBJ whole genome shotgun (WGS) entry which is preliminary data.</text>
</comment>
<sequence length="83" mass="8607">MSVFDGLKGKAGMLKEKATELVGENSGKIKDGIGHAGNFVDSKTGGKYADKIDKVQSKASEMVDKTDRGDTNRPAGPGTPPAV</sequence>
<protein>
    <submittedName>
        <fullName evidence="2">Antitoxin</fullName>
    </submittedName>
</protein>
<gene>
    <name evidence="2" type="ORF">ACFSFX_17625</name>
</gene>
<organism evidence="2 3">
    <name type="scientific">Arthrobacter flavus</name>
    <dbReference type="NCBI Taxonomy" id="95172"/>
    <lineage>
        <taxon>Bacteria</taxon>
        <taxon>Bacillati</taxon>
        <taxon>Actinomycetota</taxon>
        <taxon>Actinomycetes</taxon>
        <taxon>Micrococcales</taxon>
        <taxon>Micrococcaceae</taxon>
        <taxon>Arthrobacter</taxon>
    </lineage>
</organism>
<dbReference type="EMBL" id="JBHUGA010000067">
    <property type="protein sequence ID" value="MFD1848405.1"/>
    <property type="molecule type" value="Genomic_DNA"/>
</dbReference>
<dbReference type="Pfam" id="PF14013">
    <property type="entry name" value="MT0933_antitox"/>
    <property type="match status" value="1"/>
</dbReference>
<dbReference type="InterPro" id="IPR028037">
    <property type="entry name" value="Antitoxin_Rv0909/MT0933"/>
</dbReference>
<accession>A0ABW4QCF6</accession>
<proteinExistence type="predicted"/>
<evidence type="ECO:0000313" key="2">
    <source>
        <dbReference type="EMBL" id="MFD1848405.1"/>
    </source>
</evidence>
<keyword evidence="3" id="KW-1185">Reference proteome</keyword>
<evidence type="ECO:0000256" key="1">
    <source>
        <dbReference type="SAM" id="MobiDB-lite"/>
    </source>
</evidence>
<feature type="compositionally biased region" description="Basic and acidic residues" evidence="1">
    <location>
        <begin position="55"/>
        <end position="71"/>
    </location>
</feature>
<dbReference type="Proteomes" id="UP001597307">
    <property type="component" value="Unassembled WGS sequence"/>
</dbReference>
<name>A0ABW4QCF6_9MICC</name>
<dbReference type="RefSeq" id="WP_019482837.1">
    <property type="nucleotide sequence ID" value="NZ_BAAAIJ010000059.1"/>
</dbReference>
<feature type="region of interest" description="Disordered" evidence="1">
    <location>
        <begin position="55"/>
        <end position="83"/>
    </location>
</feature>
<reference evidence="3" key="1">
    <citation type="journal article" date="2019" name="Int. J. Syst. Evol. Microbiol.">
        <title>The Global Catalogue of Microorganisms (GCM) 10K type strain sequencing project: providing services to taxonomists for standard genome sequencing and annotation.</title>
        <authorList>
            <consortium name="The Broad Institute Genomics Platform"/>
            <consortium name="The Broad Institute Genome Sequencing Center for Infectious Disease"/>
            <person name="Wu L."/>
            <person name="Ma J."/>
        </authorList>
    </citation>
    <scope>NUCLEOTIDE SEQUENCE [LARGE SCALE GENOMIC DNA]</scope>
    <source>
        <strain evidence="3">JCM 11496</strain>
    </source>
</reference>